<reference evidence="3 4" key="1">
    <citation type="journal article" date="2008" name="Int. J. Syst. Evol. Microbiol.">
        <title>Description of Roseateles aquatilis sp. nov. and Roseateles terrae sp. nov., in the class Betaproteobacteria, and emended description of the genus Roseateles.</title>
        <authorList>
            <person name="Gomila M."/>
            <person name="Bowien B."/>
            <person name="Falsen E."/>
            <person name="Moore E.R."/>
            <person name="Lalucat J."/>
        </authorList>
    </citation>
    <scope>NUCLEOTIDE SEQUENCE [LARGE SCALE GENOMIC DNA]</scope>
    <source>
        <strain evidence="3 4">CCUG 48205</strain>
    </source>
</reference>
<evidence type="ECO:0008006" key="5">
    <source>
        <dbReference type="Google" id="ProtNLM"/>
    </source>
</evidence>
<evidence type="ECO:0000313" key="4">
    <source>
        <dbReference type="Proteomes" id="UP000197468"/>
    </source>
</evidence>
<dbReference type="OrthoDB" id="8897210at2"/>
<evidence type="ECO:0000313" key="3">
    <source>
        <dbReference type="EMBL" id="OWQ93029.1"/>
    </source>
</evidence>
<sequence length="224" mass="23976">MNTIRTTLAVAALLACGLATAQTTTTKPAAPAKTAAPAAAAAPAAKPKGKLMTRDELRACMASNQEIEDQSAALKKRESGVLAERDSLKAAKVESDKAEADLQATGTALKAEIEAVKAFGAEIEAGASKMEKDALKAKQDEYSARANALQPRIDAFNKARADRVEKNKAFNDRVDVQLKSLDEFNDNVEELADKRNEWKLKCGNKAYDEADEIAIKKELAAGKK</sequence>
<name>A0A246JLF4_9BURK</name>
<dbReference type="RefSeq" id="WP_088382177.1">
    <property type="nucleotide sequence ID" value="NZ_NIOF01000001.1"/>
</dbReference>
<dbReference type="Proteomes" id="UP000197468">
    <property type="component" value="Unassembled WGS sequence"/>
</dbReference>
<feature type="region of interest" description="Disordered" evidence="1">
    <location>
        <begin position="27"/>
        <end position="49"/>
    </location>
</feature>
<feature type="compositionally biased region" description="Low complexity" evidence="1">
    <location>
        <begin position="27"/>
        <end position="46"/>
    </location>
</feature>
<protein>
    <recommendedName>
        <fullName evidence="5">Chromosome partition protein Smc</fullName>
    </recommendedName>
</protein>
<comment type="caution">
    <text evidence="3">The sequence shown here is derived from an EMBL/GenBank/DDBJ whole genome shotgun (WGS) entry which is preliminary data.</text>
</comment>
<gene>
    <name evidence="3" type="ORF">CDN99_00525</name>
</gene>
<evidence type="ECO:0000256" key="1">
    <source>
        <dbReference type="SAM" id="MobiDB-lite"/>
    </source>
</evidence>
<evidence type="ECO:0000256" key="2">
    <source>
        <dbReference type="SAM" id="SignalP"/>
    </source>
</evidence>
<feature type="chain" id="PRO_5012331710" description="Chromosome partition protein Smc" evidence="2">
    <location>
        <begin position="22"/>
        <end position="224"/>
    </location>
</feature>
<accession>A0A246JLF4</accession>
<feature type="signal peptide" evidence="2">
    <location>
        <begin position="1"/>
        <end position="21"/>
    </location>
</feature>
<keyword evidence="4" id="KW-1185">Reference proteome</keyword>
<dbReference type="AlphaFoldDB" id="A0A246JLF4"/>
<organism evidence="3 4">
    <name type="scientific">Roseateles aquatilis</name>
    <dbReference type="NCBI Taxonomy" id="431061"/>
    <lineage>
        <taxon>Bacteria</taxon>
        <taxon>Pseudomonadati</taxon>
        <taxon>Pseudomonadota</taxon>
        <taxon>Betaproteobacteria</taxon>
        <taxon>Burkholderiales</taxon>
        <taxon>Sphaerotilaceae</taxon>
        <taxon>Roseateles</taxon>
    </lineage>
</organism>
<dbReference type="PROSITE" id="PS51257">
    <property type="entry name" value="PROKAR_LIPOPROTEIN"/>
    <property type="match status" value="1"/>
</dbReference>
<proteinExistence type="predicted"/>
<keyword evidence="2" id="KW-0732">Signal</keyword>
<dbReference type="EMBL" id="NIOF01000001">
    <property type="protein sequence ID" value="OWQ93029.1"/>
    <property type="molecule type" value="Genomic_DNA"/>
</dbReference>